<accession>B4ILK0</accession>
<name>B4ILK0_DROSE</name>
<organism evidence="2">
    <name type="scientific">Drosophila sechellia</name>
    <name type="common">Fruit fly</name>
    <dbReference type="NCBI Taxonomy" id="7238"/>
    <lineage>
        <taxon>Eukaryota</taxon>
        <taxon>Metazoa</taxon>
        <taxon>Ecdysozoa</taxon>
        <taxon>Arthropoda</taxon>
        <taxon>Hexapoda</taxon>
        <taxon>Insecta</taxon>
        <taxon>Pterygota</taxon>
        <taxon>Neoptera</taxon>
        <taxon>Endopterygota</taxon>
        <taxon>Diptera</taxon>
        <taxon>Brachycera</taxon>
        <taxon>Muscomorpha</taxon>
        <taxon>Ephydroidea</taxon>
        <taxon>Drosophilidae</taxon>
        <taxon>Drosophila</taxon>
        <taxon>Sophophora</taxon>
    </lineage>
</organism>
<sequence length="154" mass="17313">MHRVTSRIVSATGVLSKRFHRWRTPGGYAHAASRPAAIAVTSARRREDGDTGELSFVVSRYDELVIALMLPCRELNTARYAAHSIGLRSKTMETTAINTPEQAPSIHTLLVSLKQVRDLWDKMEREYEICSDLTAIEGSLVTLPLLQAKYDYCY</sequence>
<dbReference type="HOGENOM" id="CLU_1706113_0_0_1"/>
<reference evidence="1 2" key="1">
    <citation type="journal article" date="2007" name="Nature">
        <title>Evolution of genes and genomes on the Drosophila phylogeny.</title>
        <authorList>
            <consortium name="Drosophila 12 Genomes Consortium"/>
            <person name="Clark A.G."/>
            <person name="Eisen M.B."/>
            <person name="Smith D.R."/>
            <person name="Bergman C.M."/>
            <person name="Oliver B."/>
            <person name="Markow T.A."/>
            <person name="Kaufman T.C."/>
            <person name="Kellis M."/>
            <person name="Gelbart W."/>
            <person name="Iyer V.N."/>
            <person name="Pollard D.A."/>
            <person name="Sackton T.B."/>
            <person name="Larracuente A.M."/>
            <person name="Singh N.D."/>
            <person name="Abad J.P."/>
            <person name="Abt D.N."/>
            <person name="Adryan B."/>
            <person name="Aguade M."/>
            <person name="Akashi H."/>
            <person name="Anderson W.W."/>
            <person name="Aquadro C.F."/>
            <person name="Ardell D.H."/>
            <person name="Arguello R."/>
            <person name="Artieri C.G."/>
            <person name="Barbash D.A."/>
            <person name="Barker D."/>
            <person name="Barsanti P."/>
            <person name="Batterham P."/>
            <person name="Batzoglou S."/>
            <person name="Begun D."/>
            <person name="Bhutkar A."/>
            <person name="Blanco E."/>
            <person name="Bosak S.A."/>
            <person name="Bradley R.K."/>
            <person name="Brand A.D."/>
            <person name="Brent M.R."/>
            <person name="Brooks A.N."/>
            <person name="Brown R.H."/>
            <person name="Butlin R.K."/>
            <person name="Caggese C."/>
            <person name="Calvi B.R."/>
            <person name="Bernardo de Carvalho A."/>
            <person name="Caspi A."/>
            <person name="Castrezana S."/>
            <person name="Celniker S.E."/>
            <person name="Chang J.L."/>
            <person name="Chapple C."/>
            <person name="Chatterji S."/>
            <person name="Chinwalla A."/>
            <person name="Civetta A."/>
            <person name="Clifton S.W."/>
            <person name="Comeron J.M."/>
            <person name="Costello J.C."/>
            <person name="Coyne J.A."/>
            <person name="Daub J."/>
            <person name="David R.G."/>
            <person name="Delcher A.L."/>
            <person name="Delehaunty K."/>
            <person name="Do C.B."/>
            <person name="Ebling H."/>
            <person name="Edwards K."/>
            <person name="Eickbush T."/>
            <person name="Evans J.D."/>
            <person name="Filipski A."/>
            <person name="Findeiss S."/>
            <person name="Freyhult E."/>
            <person name="Fulton L."/>
            <person name="Fulton R."/>
            <person name="Garcia A.C."/>
            <person name="Gardiner A."/>
            <person name="Garfield D.A."/>
            <person name="Garvin B.E."/>
            <person name="Gibson G."/>
            <person name="Gilbert D."/>
            <person name="Gnerre S."/>
            <person name="Godfrey J."/>
            <person name="Good R."/>
            <person name="Gotea V."/>
            <person name="Gravely B."/>
            <person name="Greenberg A.J."/>
            <person name="Griffiths-Jones S."/>
            <person name="Gross S."/>
            <person name="Guigo R."/>
            <person name="Gustafson E.A."/>
            <person name="Haerty W."/>
            <person name="Hahn M.W."/>
            <person name="Halligan D.L."/>
            <person name="Halpern A.L."/>
            <person name="Halter G.M."/>
            <person name="Han M.V."/>
            <person name="Heger A."/>
            <person name="Hillier L."/>
            <person name="Hinrichs A.S."/>
            <person name="Holmes I."/>
            <person name="Hoskins R.A."/>
            <person name="Hubisz M.J."/>
            <person name="Hultmark D."/>
            <person name="Huntley M.A."/>
            <person name="Jaffe D.B."/>
            <person name="Jagadeeshan S."/>
            <person name="Jeck W.R."/>
            <person name="Johnson J."/>
            <person name="Jones C.D."/>
            <person name="Jordan W.C."/>
            <person name="Karpen G.H."/>
            <person name="Kataoka E."/>
            <person name="Keightley P.D."/>
            <person name="Kheradpour P."/>
            <person name="Kirkness E.F."/>
            <person name="Koerich L.B."/>
            <person name="Kristiansen K."/>
            <person name="Kudrna D."/>
            <person name="Kulathinal R.J."/>
            <person name="Kumar S."/>
            <person name="Kwok R."/>
            <person name="Lander E."/>
            <person name="Langley C.H."/>
            <person name="Lapoint R."/>
            <person name="Lazzaro B.P."/>
            <person name="Lee S.J."/>
            <person name="Levesque L."/>
            <person name="Li R."/>
            <person name="Lin C.F."/>
            <person name="Lin M.F."/>
            <person name="Lindblad-Toh K."/>
            <person name="Llopart A."/>
            <person name="Long M."/>
            <person name="Low L."/>
            <person name="Lozovsky E."/>
            <person name="Lu J."/>
            <person name="Luo M."/>
            <person name="Machado C.A."/>
            <person name="Makalowski W."/>
            <person name="Marzo M."/>
            <person name="Matsuda M."/>
            <person name="Matzkin L."/>
            <person name="McAllister B."/>
            <person name="McBride C.S."/>
            <person name="McKernan B."/>
            <person name="McKernan K."/>
            <person name="Mendez-Lago M."/>
            <person name="Minx P."/>
            <person name="Mollenhauer M.U."/>
            <person name="Montooth K."/>
            <person name="Mount S.M."/>
            <person name="Mu X."/>
            <person name="Myers E."/>
            <person name="Negre B."/>
            <person name="Newfeld S."/>
            <person name="Nielsen R."/>
            <person name="Noor M.A."/>
            <person name="O'Grady P."/>
            <person name="Pachter L."/>
            <person name="Papaceit M."/>
            <person name="Parisi M.J."/>
            <person name="Parisi M."/>
            <person name="Parts L."/>
            <person name="Pedersen J.S."/>
            <person name="Pesole G."/>
            <person name="Phillippy A.M."/>
            <person name="Ponting C.P."/>
            <person name="Pop M."/>
            <person name="Porcelli D."/>
            <person name="Powell J.R."/>
            <person name="Prohaska S."/>
            <person name="Pruitt K."/>
            <person name="Puig M."/>
            <person name="Quesneville H."/>
            <person name="Ram K.R."/>
            <person name="Rand D."/>
            <person name="Rasmussen M.D."/>
            <person name="Reed L.K."/>
            <person name="Reenan R."/>
            <person name="Reily A."/>
            <person name="Remington K.A."/>
            <person name="Rieger T.T."/>
            <person name="Ritchie M.G."/>
            <person name="Robin C."/>
            <person name="Rogers Y.H."/>
            <person name="Rohde C."/>
            <person name="Rozas J."/>
            <person name="Rubenfield M.J."/>
            <person name="Ruiz A."/>
            <person name="Russo S."/>
            <person name="Salzberg S.L."/>
            <person name="Sanchez-Gracia A."/>
            <person name="Saranga D.J."/>
            <person name="Sato H."/>
            <person name="Schaeffer S.W."/>
            <person name="Schatz M.C."/>
            <person name="Schlenke T."/>
            <person name="Schwartz R."/>
            <person name="Segarra C."/>
            <person name="Singh R.S."/>
            <person name="Sirot L."/>
            <person name="Sirota M."/>
            <person name="Sisneros N.B."/>
            <person name="Smith C.D."/>
            <person name="Smith T.F."/>
            <person name="Spieth J."/>
            <person name="Stage D.E."/>
            <person name="Stark A."/>
            <person name="Stephan W."/>
            <person name="Strausberg R.L."/>
            <person name="Strempel S."/>
            <person name="Sturgill D."/>
            <person name="Sutton G."/>
            <person name="Sutton G.G."/>
            <person name="Tao W."/>
            <person name="Teichmann S."/>
            <person name="Tobari Y.N."/>
            <person name="Tomimura Y."/>
            <person name="Tsolas J.M."/>
            <person name="Valente V.L."/>
            <person name="Venter E."/>
            <person name="Venter J.C."/>
            <person name="Vicario S."/>
            <person name="Vieira F.G."/>
            <person name="Vilella A.J."/>
            <person name="Villasante A."/>
            <person name="Walenz B."/>
            <person name="Wang J."/>
            <person name="Wasserman M."/>
            <person name="Watts T."/>
            <person name="Wilson D."/>
            <person name="Wilson R.K."/>
            <person name="Wing R.A."/>
            <person name="Wolfner M.F."/>
            <person name="Wong A."/>
            <person name="Wong G.K."/>
            <person name="Wu C.I."/>
            <person name="Wu G."/>
            <person name="Yamamoto D."/>
            <person name="Yang H.P."/>
            <person name="Yang S.P."/>
            <person name="Yorke J.A."/>
            <person name="Yoshida K."/>
            <person name="Zdobnov E."/>
            <person name="Zhang P."/>
            <person name="Zhang Y."/>
            <person name="Zimin A.V."/>
            <person name="Baldwin J."/>
            <person name="Abdouelleil A."/>
            <person name="Abdulkadir J."/>
            <person name="Abebe A."/>
            <person name="Abera B."/>
            <person name="Abreu J."/>
            <person name="Acer S.C."/>
            <person name="Aftuck L."/>
            <person name="Alexander A."/>
            <person name="An P."/>
            <person name="Anderson E."/>
            <person name="Anderson S."/>
            <person name="Arachi H."/>
            <person name="Azer M."/>
            <person name="Bachantsang P."/>
            <person name="Barry A."/>
            <person name="Bayul T."/>
            <person name="Berlin A."/>
            <person name="Bessette D."/>
            <person name="Bloom T."/>
            <person name="Blye J."/>
            <person name="Boguslavskiy L."/>
            <person name="Bonnet C."/>
            <person name="Boukhgalter B."/>
            <person name="Bourzgui I."/>
            <person name="Brown A."/>
            <person name="Cahill P."/>
            <person name="Channer S."/>
            <person name="Cheshatsang Y."/>
            <person name="Chuda L."/>
            <person name="Citroen M."/>
            <person name="Collymore A."/>
            <person name="Cooke P."/>
            <person name="Costello M."/>
            <person name="D'Aco K."/>
            <person name="Daza R."/>
            <person name="De Haan G."/>
            <person name="DeGray S."/>
            <person name="DeMaso C."/>
            <person name="Dhargay N."/>
            <person name="Dooley K."/>
            <person name="Dooley E."/>
            <person name="Doricent M."/>
            <person name="Dorje P."/>
            <person name="Dorjee K."/>
            <person name="Dupes A."/>
            <person name="Elong R."/>
            <person name="Falk J."/>
            <person name="Farina A."/>
            <person name="Faro S."/>
            <person name="Ferguson D."/>
            <person name="Fisher S."/>
            <person name="Foley C.D."/>
            <person name="Franke A."/>
            <person name="Friedrich D."/>
            <person name="Gadbois L."/>
            <person name="Gearin G."/>
            <person name="Gearin C.R."/>
            <person name="Giannoukos G."/>
            <person name="Goode T."/>
            <person name="Graham J."/>
            <person name="Grandbois E."/>
            <person name="Grewal S."/>
            <person name="Gyaltsen K."/>
            <person name="Hafez N."/>
            <person name="Hagos B."/>
            <person name="Hall J."/>
            <person name="Henson C."/>
            <person name="Hollinger A."/>
            <person name="Honan T."/>
            <person name="Huard M.D."/>
            <person name="Hughes L."/>
            <person name="Hurhula B."/>
            <person name="Husby M.E."/>
            <person name="Kamat A."/>
            <person name="Kanga B."/>
            <person name="Kashin S."/>
            <person name="Khazanovich D."/>
            <person name="Kisner P."/>
            <person name="Lance K."/>
            <person name="Lara M."/>
            <person name="Lee W."/>
            <person name="Lennon N."/>
            <person name="Letendre F."/>
            <person name="LeVine R."/>
            <person name="Lipovsky A."/>
            <person name="Liu X."/>
            <person name="Liu J."/>
            <person name="Liu S."/>
            <person name="Lokyitsang T."/>
            <person name="Lokyitsang Y."/>
            <person name="Lubonja R."/>
            <person name="Lui A."/>
            <person name="MacDonald P."/>
            <person name="Magnisalis V."/>
            <person name="Maru K."/>
            <person name="Matthews C."/>
            <person name="McCusker W."/>
            <person name="McDonough S."/>
            <person name="Mehta T."/>
            <person name="Meldrim J."/>
            <person name="Meneus L."/>
            <person name="Mihai O."/>
            <person name="Mihalev A."/>
            <person name="Mihova T."/>
            <person name="Mittelman R."/>
            <person name="Mlenga V."/>
            <person name="Montmayeur A."/>
            <person name="Mulrain L."/>
            <person name="Navidi A."/>
            <person name="Naylor J."/>
            <person name="Negash T."/>
            <person name="Nguyen T."/>
            <person name="Nguyen N."/>
            <person name="Nicol R."/>
            <person name="Norbu C."/>
            <person name="Norbu N."/>
            <person name="Novod N."/>
            <person name="O'Neill B."/>
            <person name="Osman S."/>
            <person name="Markiewicz E."/>
            <person name="Oyono O.L."/>
            <person name="Patti C."/>
            <person name="Phunkhang P."/>
            <person name="Pierre F."/>
            <person name="Priest M."/>
            <person name="Raghuraman S."/>
            <person name="Rege F."/>
            <person name="Reyes R."/>
            <person name="Rise C."/>
            <person name="Rogov P."/>
            <person name="Ross K."/>
            <person name="Ryan E."/>
            <person name="Settipalli S."/>
            <person name="Shea T."/>
            <person name="Sherpa N."/>
            <person name="Shi L."/>
            <person name="Shih D."/>
            <person name="Sparrow T."/>
            <person name="Spaulding J."/>
            <person name="Stalker J."/>
            <person name="Stange-Thomann N."/>
            <person name="Stavropoulos S."/>
            <person name="Stone C."/>
            <person name="Strader C."/>
            <person name="Tesfaye S."/>
            <person name="Thomson T."/>
            <person name="Thoulutsang Y."/>
            <person name="Thoulutsang D."/>
            <person name="Topham K."/>
            <person name="Topping I."/>
            <person name="Tsamla T."/>
            <person name="Vassiliev H."/>
            <person name="Vo A."/>
            <person name="Wangchuk T."/>
            <person name="Wangdi T."/>
            <person name="Weiand M."/>
            <person name="Wilkinson J."/>
            <person name="Wilson A."/>
            <person name="Yadav S."/>
            <person name="Young G."/>
            <person name="Yu Q."/>
            <person name="Zembek L."/>
            <person name="Zhong D."/>
            <person name="Zimmer A."/>
            <person name="Zwirko Z."/>
            <person name="Jaffe D.B."/>
            <person name="Alvarez P."/>
            <person name="Brockman W."/>
            <person name="Butler J."/>
            <person name="Chin C."/>
            <person name="Gnerre S."/>
            <person name="Grabherr M."/>
            <person name="Kleber M."/>
            <person name="Mauceli E."/>
            <person name="MacCallum I."/>
        </authorList>
    </citation>
    <scope>NUCLEOTIDE SEQUENCE [LARGE SCALE GENOMIC DNA]</scope>
    <source>
        <strain evidence="2">Rob3c / Tucson 14021-0248.25</strain>
    </source>
</reference>
<keyword evidence="2" id="KW-1185">Reference proteome</keyword>
<dbReference type="EMBL" id="CH480874">
    <property type="protein sequence ID" value="EDW53888.1"/>
    <property type="molecule type" value="Genomic_DNA"/>
</dbReference>
<dbReference type="Proteomes" id="UP000001292">
    <property type="component" value="Unassembled WGS sequence"/>
</dbReference>
<evidence type="ECO:0000313" key="2">
    <source>
        <dbReference type="Proteomes" id="UP000001292"/>
    </source>
</evidence>
<gene>
    <name evidence="1" type="primary">Dsec\GM11097</name>
    <name evidence="1" type="ORF">Dsec_GM11097</name>
</gene>
<evidence type="ECO:0000313" key="1">
    <source>
        <dbReference type="EMBL" id="EDW53888.1"/>
    </source>
</evidence>
<proteinExistence type="predicted"/>
<dbReference type="AlphaFoldDB" id="B4ILK0"/>
<protein>
    <submittedName>
        <fullName evidence="1">GM11097</fullName>
    </submittedName>
</protein>